<name>A0A058ZLP7_9RHOB</name>
<dbReference type="EMBL" id="AQQY01000003">
    <property type="protein sequence ID" value="KCV82483.1"/>
    <property type="molecule type" value="Genomic_DNA"/>
</dbReference>
<dbReference type="Proteomes" id="UP000024836">
    <property type="component" value="Unassembled WGS sequence"/>
</dbReference>
<dbReference type="PATRIC" id="fig|1461693.3.peg.1228"/>
<organism evidence="1 2">
    <name type="scientific">Actibacterium atlanticum</name>
    <dbReference type="NCBI Taxonomy" id="1461693"/>
    <lineage>
        <taxon>Bacteria</taxon>
        <taxon>Pseudomonadati</taxon>
        <taxon>Pseudomonadota</taxon>
        <taxon>Alphaproteobacteria</taxon>
        <taxon>Rhodobacterales</taxon>
        <taxon>Roseobacteraceae</taxon>
        <taxon>Actibacterium</taxon>
    </lineage>
</organism>
<protein>
    <recommendedName>
        <fullName evidence="3">Translocase</fullName>
    </recommendedName>
</protein>
<reference evidence="1 2" key="1">
    <citation type="submission" date="2013-04" db="EMBL/GenBank/DDBJ databases">
        <title>Shimia sp. 22II-S11-Z10 Genome Sequencing.</title>
        <authorList>
            <person name="Lai Q."/>
            <person name="Li G."/>
            <person name="Shao Z."/>
        </authorList>
    </citation>
    <scope>NUCLEOTIDE SEQUENCE [LARGE SCALE GENOMIC DNA]</scope>
    <source>
        <strain evidence="2">22II-S11-Z10</strain>
    </source>
</reference>
<comment type="caution">
    <text evidence="1">The sequence shown here is derived from an EMBL/GenBank/DDBJ whole genome shotgun (WGS) entry which is preliminary data.</text>
</comment>
<proteinExistence type="predicted"/>
<sequence>MLIAFVAGQFVQSSDKIVESAHKPVSETVTPYAVKTVVPLSTATADVHLAAAHVDQVPGLPVAPTAVRNLPALAVQNDAIRQRLTALDDAQEKPEPEGRELNAFGQPCETSFRAKAMDDAMVKLSLRATCHSNEVVEFSQDRLRFSYLLPETGEMELMVPALSDLSVFVAEMRNGDVLTAPVQVPDASLFERVALQWRGETGLQLHAFEYGAAYGELGHVWAQAPQSGDQGGFLTRIGTALPLGGWQAEVYSFPQKTDTVPGAVRLNVEAEVTQSNCNRQILGETLQVDAAGQMQAVELSMSVPACDAVGEYLVLKNILRDMKIAQN</sequence>
<keyword evidence="2" id="KW-1185">Reference proteome</keyword>
<accession>A0A058ZLP7</accession>
<dbReference type="eggNOG" id="ENOG502ZH0U">
    <property type="taxonomic scope" value="Bacteria"/>
</dbReference>
<evidence type="ECO:0000313" key="1">
    <source>
        <dbReference type="EMBL" id="KCV82483.1"/>
    </source>
</evidence>
<gene>
    <name evidence="1" type="ORF">ATO10_06061</name>
</gene>
<evidence type="ECO:0008006" key="3">
    <source>
        <dbReference type="Google" id="ProtNLM"/>
    </source>
</evidence>
<dbReference type="AlphaFoldDB" id="A0A058ZLP7"/>
<evidence type="ECO:0000313" key="2">
    <source>
        <dbReference type="Proteomes" id="UP000024836"/>
    </source>
</evidence>
<dbReference type="STRING" id="1461693.ATO10_06061"/>